<evidence type="ECO:0000313" key="3">
    <source>
        <dbReference type="WBParaSite" id="Hba_09383"/>
    </source>
</evidence>
<evidence type="ECO:0000313" key="2">
    <source>
        <dbReference type="Proteomes" id="UP000095283"/>
    </source>
</evidence>
<accession>A0A1I7WW75</accession>
<proteinExistence type="predicted"/>
<reference evidence="3" key="1">
    <citation type="submission" date="2016-11" db="UniProtKB">
        <authorList>
            <consortium name="WormBaseParasite"/>
        </authorList>
    </citation>
    <scope>IDENTIFICATION</scope>
</reference>
<dbReference type="WBParaSite" id="Hba_09383">
    <property type="protein sequence ID" value="Hba_09383"/>
    <property type="gene ID" value="Hba_09383"/>
</dbReference>
<feature type="signal peptide" evidence="1">
    <location>
        <begin position="1"/>
        <end position="23"/>
    </location>
</feature>
<evidence type="ECO:0000256" key="1">
    <source>
        <dbReference type="SAM" id="SignalP"/>
    </source>
</evidence>
<keyword evidence="1" id="KW-0732">Signal</keyword>
<feature type="chain" id="PRO_5009310908" evidence="1">
    <location>
        <begin position="24"/>
        <end position="86"/>
    </location>
</feature>
<keyword evidence="2" id="KW-1185">Reference proteome</keyword>
<organism evidence="2 3">
    <name type="scientific">Heterorhabditis bacteriophora</name>
    <name type="common">Entomopathogenic nematode worm</name>
    <dbReference type="NCBI Taxonomy" id="37862"/>
    <lineage>
        <taxon>Eukaryota</taxon>
        <taxon>Metazoa</taxon>
        <taxon>Ecdysozoa</taxon>
        <taxon>Nematoda</taxon>
        <taxon>Chromadorea</taxon>
        <taxon>Rhabditida</taxon>
        <taxon>Rhabditina</taxon>
        <taxon>Rhabditomorpha</taxon>
        <taxon>Strongyloidea</taxon>
        <taxon>Heterorhabditidae</taxon>
        <taxon>Heterorhabditis</taxon>
    </lineage>
</organism>
<dbReference type="Proteomes" id="UP000095283">
    <property type="component" value="Unplaced"/>
</dbReference>
<protein>
    <submittedName>
        <fullName evidence="3">Secreted protein</fullName>
    </submittedName>
</protein>
<dbReference type="AlphaFoldDB" id="A0A1I7WW75"/>
<sequence length="86" mass="9763">MPAIAAFSLQLTAIALSSCKCFAYNYHCFVHYLTYAANGHSQVDEEVTVEPEVLNEKSPDQIGLTEAELAKYKDDPFWRTIRCKFI</sequence>
<name>A0A1I7WW75_HETBA</name>